<feature type="non-terminal residue" evidence="2">
    <location>
        <position position="50"/>
    </location>
</feature>
<proteinExistence type="predicted"/>
<evidence type="ECO:0000256" key="1">
    <source>
        <dbReference type="SAM" id="SignalP"/>
    </source>
</evidence>
<accession>A0A9K3GQP3</accession>
<feature type="non-terminal residue" evidence="2">
    <location>
        <position position="1"/>
    </location>
</feature>
<keyword evidence="3" id="KW-1185">Reference proteome</keyword>
<gene>
    <name evidence="2" type="ORF">KIPB_016243</name>
</gene>
<feature type="signal peptide" evidence="1">
    <location>
        <begin position="1"/>
        <end position="23"/>
    </location>
</feature>
<keyword evidence="1" id="KW-0732">Signal</keyword>
<dbReference type="Proteomes" id="UP000265618">
    <property type="component" value="Unassembled WGS sequence"/>
</dbReference>
<sequence>AVSFVMCLTSVLVLKFLLPHRLTDDMWPNRLVLWLGINDMIHSLEPFFIF</sequence>
<comment type="caution">
    <text evidence="2">The sequence shown here is derived from an EMBL/GenBank/DDBJ whole genome shotgun (WGS) entry which is preliminary data.</text>
</comment>
<reference evidence="2 3" key="1">
    <citation type="journal article" date="2018" name="PLoS ONE">
        <title>The draft genome of Kipferlia bialata reveals reductive genome evolution in fornicate parasites.</title>
        <authorList>
            <person name="Tanifuji G."/>
            <person name="Takabayashi S."/>
            <person name="Kume K."/>
            <person name="Takagi M."/>
            <person name="Nakayama T."/>
            <person name="Kamikawa R."/>
            <person name="Inagaki Y."/>
            <person name="Hashimoto T."/>
        </authorList>
    </citation>
    <scope>NUCLEOTIDE SEQUENCE [LARGE SCALE GENOMIC DNA]</scope>
    <source>
        <strain evidence="2">NY0173</strain>
    </source>
</reference>
<evidence type="ECO:0000313" key="3">
    <source>
        <dbReference type="Proteomes" id="UP000265618"/>
    </source>
</evidence>
<dbReference type="EMBL" id="BDIP01009762">
    <property type="protein sequence ID" value="GIQ92459.1"/>
    <property type="molecule type" value="Genomic_DNA"/>
</dbReference>
<evidence type="ECO:0000313" key="2">
    <source>
        <dbReference type="EMBL" id="GIQ92459.1"/>
    </source>
</evidence>
<protein>
    <submittedName>
        <fullName evidence="2">Uncharacterized protein</fullName>
    </submittedName>
</protein>
<feature type="chain" id="PRO_5039919904" evidence="1">
    <location>
        <begin position="24"/>
        <end position="50"/>
    </location>
</feature>
<name>A0A9K3GQP3_9EUKA</name>
<dbReference type="AlphaFoldDB" id="A0A9K3GQP3"/>
<organism evidence="2 3">
    <name type="scientific">Kipferlia bialata</name>
    <dbReference type="NCBI Taxonomy" id="797122"/>
    <lineage>
        <taxon>Eukaryota</taxon>
        <taxon>Metamonada</taxon>
        <taxon>Carpediemonas-like organisms</taxon>
        <taxon>Kipferlia</taxon>
    </lineage>
</organism>